<gene>
    <name evidence="1" type="ORF">TNCV_3414551</name>
</gene>
<keyword evidence="2" id="KW-1185">Reference proteome</keyword>
<comment type="caution">
    <text evidence="1">The sequence shown here is derived from an EMBL/GenBank/DDBJ whole genome shotgun (WGS) entry which is preliminary data.</text>
</comment>
<accession>A0A8X6UZY7</accession>
<dbReference type="Proteomes" id="UP000887159">
    <property type="component" value="Unassembled WGS sequence"/>
</dbReference>
<organism evidence="1 2">
    <name type="scientific">Trichonephila clavipes</name>
    <name type="common">Golden silk orbweaver</name>
    <name type="synonym">Nephila clavipes</name>
    <dbReference type="NCBI Taxonomy" id="2585209"/>
    <lineage>
        <taxon>Eukaryota</taxon>
        <taxon>Metazoa</taxon>
        <taxon>Ecdysozoa</taxon>
        <taxon>Arthropoda</taxon>
        <taxon>Chelicerata</taxon>
        <taxon>Arachnida</taxon>
        <taxon>Araneae</taxon>
        <taxon>Araneomorphae</taxon>
        <taxon>Entelegynae</taxon>
        <taxon>Araneoidea</taxon>
        <taxon>Nephilidae</taxon>
        <taxon>Trichonephila</taxon>
    </lineage>
</organism>
<evidence type="ECO:0000313" key="2">
    <source>
        <dbReference type="Proteomes" id="UP000887159"/>
    </source>
</evidence>
<protein>
    <submittedName>
        <fullName evidence="1">Uncharacterized protein</fullName>
    </submittedName>
</protein>
<dbReference type="EMBL" id="BMAU01021176">
    <property type="protein sequence ID" value="GFX94093.1"/>
    <property type="molecule type" value="Genomic_DNA"/>
</dbReference>
<name>A0A8X6UZY7_TRICX</name>
<proteinExistence type="predicted"/>
<reference evidence="1" key="1">
    <citation type="submission" date="2020-08" db="EMBL/GenBank/DDBJ databases">
        <title>Multicomponent nature underlies the extraordinary mechanical properties of spider dragline silk.</title>
        <authorList>
            <person name="Kono N."/>
            <person name="Nakamura H."/>
            <person name="Mori M."/>
            <person name="Yoshida Y."/>
            <person name="Ohtoshi R."/>
            <person name="Malay A.D."/>
            <person name="Moran D.A.P."/>
            <person name="Tomita M."/>
            <person name="Numata K."/>
            <person name="Arakawa K."/>
        </authorList>
    </citation>
    <scope>NUCLEOTIDE SEQUENCE</scope>
</reference>
<evidence type="ECO:0000313" key="1">
    <source>
        <dbReference type="EMBL" id="GFX94093.1"/>
    </source>
</evidence>
<sequence>MNCYILGLVPSLDRLFQNLMKLPTDYLLGLFYLKNHCCKLSRLFCIICDRSSRVVIVLSSLVTGMAGVRALVPLKTRRLEELITDSKSSHRCDVIGKRRVSVKVSPSATIVQKYAVRCQ</sequence>
<dbReference type="AlphaFoldDB" id="A0A8X6UZY7"/>